<organism evidence="2">
    <name type="scientific">uncultured marine virus</name>
    <dbReference type="NCBI Taxonomy" id="186617"/>
    <lineage>
        <taxon>Viruses</taxon>
        <taxon>environmental samples</taxon>
    </lineage>
</organism>
<reference evidence="2" key="2">
    <citation type="submission" date="2015-03" db="EMBL/GenBank/DDBJ databases">
        <authorList>
            <person name="Chow C.-E.T."/>
            <person name="Winget D.M."/>
            <person name="White R.A.III."/>
            <person name="Hallam S.J."/>
            <person name="Suttle C.A."/>
        </authorList>
    </citation>
    <scope>NUCLEOTIDE SEQUENCE</scope>
    <source>
        <strain evidence="2">Anoxic3_1</strain>
    </source>
</reference>
<feature type="region of interest" description="Disordered" evidence="1">
    <location>
        <begin position="31"/>
        <end position="52"/>
    </location>
</feature>
<evidence type="ECO:0000256" key="1">
    <source>
        <dbReference type="SAM" id="MobiDB-lite"/>
    </source>
</evidence>
<accession>A0A0F7L2V4</accession>
<evidence type="ECO:0000313" key="2">
    <source>
        <dbReference type="EMBL" id="AKH45858.1"/>
    </source>
</evidence>
<name>A0A0F7L2V4_9VIRU</name>
<dbReference type="EMBL" id="KR029577">
    <property type="protein sequence ID" value="AKH45858.1"/>
    <property type="molecule type" value="Genomic_DNA"/>
</dbReference>
<sequence length="52" mass="5369">MSATTSLVAALSCMAHCQARLTSKCPTSASPHGFSSPKWMLPTTAGQTQSLS</sequence>
<reference evidence="2" key="1">
    <citation type="journal article" date="2015" name="Front. Microbiol.">
        <title>Combining genomic sequencing methods to explore viral diversity and reveal potential virus-host interactions.</title>
        <authorList>
            <person name="Chow C.E."/>
            <person name="Winget D.M."/>
            <person name="White R.A.III."/>
            <person name="Hallam S.J."/>
            <person name="Suttle C.A."/>
        </authorList>
    </citation>
    <scope>NUCLEOTIDE SEQUENCE</scope>
    <source>
        <strain evidence="2">Anoxic3_1</strain>
    </source>
</reference>
<proteinExistence type="predicted"/>
<protein>
    <submittedName>
        <fullName evidence="2">Uncharacterized protein</fullName>
    </submittedName>
</protein>